<dbReference type="KEGG" id="dti:Desti_2181"/>
<accession>I4C5N4</accession>
<feature type="region of interest" description="Disordered" evidence="1">
    <location>
        <begin position="123"/>
        <end position="176"/>
    </location>
</feature>
<keyword evidence="3" id="KW-1185">Reference proteome</keyword>
<dbReference type="STRING" id="706587.Desti_2181"/>
<dbReference type="RefSeq" id="WP_014810018.1">
    <property type="nucleotide sequence ID" value="NC_018025.1"/>
</dbReference>
<evidence type="ECO:0000313" key="2">
    <source>
        <dbReference type="EMBL" id="AFM24875.1"/>
    </source>
</evidence>
<dbReference type="HOGENOM" id="CLU_1183513_0_0_7"/>
<dbReference type="AlphaFoldDB" id="I4C5N4"/>
<evidence type="ECO:0000313" key="3">
    <source>
        <dbReference type="Proteomes" id="UP000006055"/>
    </source>
</evidence>
<name>I4C5N4_DESTA</name>
<feature type="compositionally biased region" description="Polar residues" evidence="1">
    <location>
        <begin position="146"/>
        <end position="156"/>
    </location>
</feature>
<sequence>MSNNGNGLFREDELVNRKIKVGQEWQNRVFPIIAGRLRILHENNDHLSIQTEIAKLDSDFVVVKATVECQKGKFNGTGTASGQRDSRLSDSLVELAETRAIARALRFGGIGVEYTSAEEVSHVASAEPEAEQTINKKPEKVFDQGDGNSKTGTKASSDAIDRPDNGSKPQHCGKGTVTSAQVRALHALTKRAQYSDEDIASLLGPLNASSFQELTRQDASNLIQTLQIEVAA</sequence>
<feature type="compositionally biased region" description="Basic and acidic residues" evidence="1">
    <location>
        <begin position="134"/>
        <end position="143"/>
    </location>
</feature>
<organism evidence="2 3">
    <name type="scientific">Desulfomonile tiedjei (strain ATCC 49306 / DSM 6799 / DCB-1)</name>
    <dbReference type="NCBI Taxonomy" id="706587"/>
    <lineage>
        <taxon>Bacteria</taxon>
        <taxon>Pseudomonadati</taxon>
        <taxon>Thermodesulfobacteriota</taxon>
        <taxon>Desulfomonilia</taxon>
        <taxon>Desulfomonilales</taxon>
        <taxon>Desulfomonilaceae</taxon>
        <taxon>Desulfomonile</taxon>
    </lineage>
</organism>
<dbReference type="Proteomes" id="UP000006055">
    <property type="component" value="Chromosome"/>
</dbReference>
<dbReference type="OrthoDB" id="160261at2"/>
<gene>
    <name evidence="2" type="ordered locus">Desti_2181</name>
</gene>
<dbReference type="eggNOG" id="ENOG5032X07">
    <property type="taxonomic scope" value="Bacteria"/>
</dbReference>
<proteinExistence type="predicted"/>
<reference evidence="3" key="1">
    <citation type="submission" date="2012-06" db="EMBL/GenBank/DDBJ databases">
        <title>Complete sequence of chromosome of Desulfomonile tiedjei DSM 6799.</title>
        <authorList>
            <person name="Lucas S."/>
            <person name="Copeland A."/>
            <person name="Lapidus A."/>
            <person name="Glavina del Rio T."/>
            <person name="Dalin E."/>
            <person name="Tice H."/>
            <person name="Bruce D."/>
            <person name="Goodwin L."/>
            <person name="Pitluck S."/>
            <person name="Peters L."/>
            <person name="Ovchinnikova G."/>
            <person name="Zeytun A."/>
            <person name="Lu M."/>
            <person name="Kyrpides N."/>
            <person name="Mavromatis K."/>
            <person name="Ivanova N."/>
            <person name="Brettin T."/>
            <person name="Detter J.C."/>
            <person name="Han C."/>
            <person name="Larimer F."/>
            <person name="Land M."/>
            <person name="Hauser L."/>
            <person name="Markowitz V."/>
            <person name="Cheng J.-F."/>
            <person name="Hugenholtz P."/>
            <person name="Woyke T."/>
            <person name="Wu D."/>
            <person name="Spring S."/>
            <person name="Schroeder M."/>
            <person name="Brambilla E."/>
            <person name="Klenk H.-P."/>
            <person name="Eisen J.A."/>
        </authorList>
    </citation>
    <scope>NUCLEOTIDE SEQUENCE [LARGE SCALE GENOMIC DNA]</scope>
    <source>
        <strain evidence="3">ATCC 49306 / DSM 6799 / DCB-1</strain>
    </source>
</reference>
<protein>
    <submittedName>
        <fullName evidence="2">Uncharacterized protein</fullName>
    </submittedName>
</protein>
<dbReference type="EMBL" id="CP003360">
    <property type="protein sequence ID" value="AFM24875.1"/>
    <property type="molecule type" value="Genomic_DNA"/>
</dbReference>
<evidence type="ECO:0000256" key="1">
    <source>
        <dbReference type="SAM" id="MobiDB-lite"/>
    </source>
</evidence>